<proteinExistence type="predicted"/>
<reference evidence="1 2" key="1">
    <citation type="submission" date="2017-11" db="EMBL/GenBank/DDBJ databases">
        <title>De-novo sequencing of pomegranate (Punica granatum L.) genome.</title>
        <authorList>
            <person name="Akparov Z."/>
            <person name="Amiraslanov A."/>
            <person name="Hajiyeva S."/>
            <person name="Abbasov M."/>
            <person name="Kaur K."/>
            <person name="Hamwieh A."/>
            <person name="Solovyev V."/>
            <person name="Salamov A."/>
            <person name="Braich B."/>
            <person name="Kosarev P."/>
            <person name="Mahmoud A."/>
            <person name="Hajiyev E."/>
            <person name="Babayeva S."/>
            <person name="Izzatullayeva V."/>
            <person name="Mammadov A."/>
            <person name="Mammadov A."/>
            <person name="Sharifova S."/>
            <person name="Ojaghi J."/>
            <person name="Eynullazada K."/>
            <person name="Bayramov B."/>
            <person name="Abdulazimova A."/>
            <person name="Shahmuradov I."/>
        </authorList>
    </citation>
    <scope>NUCLEOTIDE SEQUENCE [LARGE SCALE GENOMIC DNA]</scope>
    <source>
        <strain evidence="2">cv. AG2017</strain>
        <tissue evidence="1">Leaf</tissue>
    </source>
</reference>
<dbReference type="AlphaFoldDB" id="A0A2I0K892"/>
<gene>
    <name evidence="1" type="ORF">CRG98_014836</name>
</gene>
<dbReference type="Proteomes" id="UP000233551">
    <property type="component" value="Unassembled WGS sequence"/>
</dbReference>
<evidence type="ECO:0000313" key="2">
    <source>
        <dbReference type="Proteomes" id="UP000233551"/>
    </source>
</evidence>
<name>A0A2I0K892_PUNGR</name>
<dbReference type="EMBL" id="PGOL01000795">
    <property type="protein sequence ID" value="PKI64767.1"/>
    <property type="molecule type" value="Genomic_DNA"/>
</dbReference>
<dbReference type="STRING" id="22663.A0A2I0K892"/>
<organism evidence="1 2">
    <name type="scientific">Punica granatum</name>
    <name type="common">Pomegranate</name>
    <dbReference type="NCBI Taxonomy" id="22663"/>
    <lineage>
        <taxon>Eukaryota</taxon>
        <taxon>Viridiplantae</taxon>
        <taxon>Streptophyta</taxon>
        <taxon>Embryophyta</taxon>
        <taxon>Tracheophyta</taxon>
        <taxon>Spermatophyta</taxon>
        <taxon>Magnoliopsida</taxon>
        <taxon>eudicotyledons</taxon>
        <taxon>Gunneridae</taxon>
        <taxon>Pentapetalae</taxon>
        <taxon>rosids</taxon>
        <taxon>malvids</taxon>
        <taxon>Myrtales</taxon>
        <taxon>Lythraceae</taxon>
        <taxon>Punica</taxon>
    </lineage>
</organism>
<protein>
    <submittedName>
        <fullName evidence="1">Uncharacterized protein</fullName>
    </submittedName>
</protein>
<accession>A0A2I0K892</accession>
<keyword evidence="2" id="KW-1185">Reference proteome</keyword>
<comment type="caution">
    <text evidence="1">The sequence shown here is derived from an EMBL/GenBank/DDBJ whole genome shotgun (WGS) entry which is preliminary data.</text>
</comment>
<sequence>MRLAEISWGGWWLESTPPFPLIEIERESPSGEFEGSRGLPLSTIHPHEVVKGPQWLLRTLWSRLPLEVAGGWWQGWWTLGRALTLWSGTMSGGTSGRMEDPEYGMMLKLKQSIELKLAKLNQERKNLSVEMNRMNPELLKLKDSINKRSSYIAELEKRINEIVDRIYKDSGPSAGVENIREYVEDQLRAAEYGRGEV</sequence>
<evidence type="ECO:0000313" key="1">
    <source>
        <dbReference type="EMBL" id="PKI64767.1"/>
    </source>
</evidence>